<dbReference type="Proteomes" id="UP001243330">
    <property type="component" value="Unassembled WGS sequence"/>
</dbReference>
<sequence length="96" mass="10544">MEIPGFEKPPMSDLHGLNLNVTLPVEGGHKLPVVVYVHGGGFVFGSGSYSHYDQSKVVELSSIMNQPIISVNIKYVSERFSMKIIAETQTPAIVWV</sequence>
<reference evidence="2" key="1">
    <citation type="submission" date="2023-01" db="EMBL/GenBank/DDBJ databases">
        <title>Colletotrichum chrysophilum M932 genome sequence.</title>
        <authorList>
            <person name="Baroncelli R."/>
        </authorList>
    </citation>
    <scope>NUCLEOTIDE SEQUENCE</scope>
    <source>
        <strain evidence="2">M932</strain>
    </source>
</reference>
<organism evidence="2 3">
    <name type="scientific">Colletotrichum chrysophilum</name>
    <dbReference type="NCBI Taxonomy" id="1836956"/>
    <lineage>
        <taxon>Eukaryota</taxon>
        <taxon>Fungi</taxon>
        <taxon>Dikarya</taxon>
        <taxon>Ascomycota</taxon>
        <taxon>Pezizomycotina</taxon>
        <taxon>Sordariomycetes</taxon>
        <taxon>Hypocreomycetidae</taxon>
        <taxon>Glomerellales</taxon>
        <taxon>Glomerellaceae</taxon>
        <taxon>Colletotrichum</taxon>
        <taxon>Colletotrichum gloeosporioides species complex</taxon>
    </lineage>
</organism>
<dbReference type="AlphaFoldDB" id="A0AAD9AEJ0"/>
<protein>
    <submittedName>
        <fullName evidence="2">Para-nitrobenzyl esterase</fullName>
    </submittedName>
</protein>
<keyword evidence="3" id="KW-1185">Reference proteome</keyword>
<dbReference type="InterPro" id="IPR029058">
    <property type="entry name" value="AB_hydrolase_fold"/>
</dbReference>
<evidence type="ECO:0000313" key="2">
    <source>
        <dbReference type="EMBL" id="KAK1846294.1"/>
    </source>
</evidence>
<gene>
    <name evidence="2" type="ORF">CCHR01_11079</name>
</gene>
<evidence type="ECO:0000259" key="1">
    <source>
        <dbReference type="Pfam" id="PF00135"/>
    </source>
</evidence>
<dbReference type="EMBL" id="JAQOWY010000241">
    <property type="protein sequence ID" value="KAK1846294.1"/>
    <property type="molecule type" value="Genomic_DNA"/>
</dbReference>
<dbReference type="SUPFAM" id="SSF53474">
    <property type="entry name" value="alpha/beta-Hydrolases"/>
    <property type="match status" value="1"/>
</dbReference>
<dbReference type="Gene3D" id="3.40.50.1820">
    <property type="entry name" value="alpha/beta hydrolase"/>
    <property type="match status" value="1"/>
</dbReference>
<name>A0AAD9AEJ0_9PEZI</name>
<evidence type="ECO:0000313" key="3">
    <source>
        <dbReference type="Proteomes" id="UP001243330"/>
    </source>
</evidence>
<accession>A0AAD9AEJ0</accession>
<dbReference type="InterPro" id="IPR002018">
    <property type="entry name" value="CarbesteraseB"/>
</dbReference>
<comment type="caution">
    <text evidence="2">The sequence shown here is derived from an EMBL/GenBank/DDBJ whole genome shotgun (WGS) entry which is preliminary data.</text>
</comment>
<proteinExistence type="predicted"/>
<feature type="domain" description="Carboxylesterase type B" evidence="1">
    <location>
        <begin position="17"/>
        <end position="75"/>
    </location>
</feature>
<dbReference type="Pfam" id="PF00135">
    <property type="entry name" value="COesterase"/>
    <property type="match status" value="1"/>
</dbReference>